<keyword evidence="2" id="KW-1185">Reference proteome</keyword>
<organism evidence="1 2">
    <name type="scientific">Gossypium arboreum</name>
    <name type="common">Tree cotton</name>
    <name type="synonym">Gossypium nanking</name>
    <dbReference type="NCBI Taxonomy" id="29729"/>
    <lineage>
        <taxon>Eukaryota</taxon>
        <taxon>Viridiplantae</taxon>
        <taxon>Streptophyta</taxon>
        <taxon>Embryophyta</taxon>
        <taxon>Tracheophyta</taxon>
        <taxon>Spermatophyta</taxon>
        <taxon>Magnoliopsida</taxon>
        <taxon>eudicotyledons</taxon>
        <taxon>Gunneridae</taxon>
        <taxon>Pentapetalae</taxon>
        <taxon>rosids</taxon>
        <taxon>malvids</taxon>
        <taxon>Malvales</taxon>
        <taxon>Malvaceae</taxon>
        <taxon>Malvoideae</taxon>
        <taxon>Gossypium</taxon>
    </lineage>
</organism>
<dbReference type="Proteomes" id="UP000032142">
    <property type="component" value="Unassembled WGS sequence"/>
</dbReference>
<accession>A0A0B0N5B1</accession>
<protein>
    <submittedName>
        <fullName evidence="1">Uncharacterized protein</fullName>
    </submittedName>
</protein>
<evidence type="ECO:0000313" key="1">
    <source>
        <dbReference type="EMBL" id="KHG06306.1"/>
    </source>
</evidence>
<reference evidence="2" key="1">
    <citation type="submission" date="2014-09" db="EMBL/GenBank/DDBJ databases">
        <authorList>
            <person name="Mudge J."/>
            <person name="Ramaraj T."/>
            <person name="Lindquist I.E."/>
            <person name="Bharti A.K."/>
            <person name="Sundararajan A."/>
            <person name="Cameron C.T."/>
            <person name="Woodward J.E."/>
            <person name="May G.D."/>
            <person name="Brubaker C."/>
            <person name="Broadhvest J."/>
            <person name="Wilkins T.A."/>
        </authorList>
    </citation>
    <scope>NUCLEOTIDE SEQUENCE</scope>
    <source>
        <strain evidence="2">cv. AKA8401</strain>
    </source>
</reference>
<gene>
    <name evidence="1" type="ORF">F383_32393</name>
</gene>
<dbReference type="AlphaFoldDB" id="A0A0B0N5B1"/>
<dbReference type="EMBL" id="JRRC01448434">
    <property type="protein sequence ID" value="KHG06306.1"/>
    <property type="molecule type" value="Genomic_DNA"/>
</dbReference>
<name>A0A0B0N5B1_GOSAR</name>
<evidence type="ECO:0000313" key="2">
    <source>
        <dbReference type="Proteomes" id="UP000032142"/>
    </source>
</evidence>
<proteinExistence type="predicted"/>
<sequence length="46" mass="5431">MGLISGLGKKNWSNTYITRYMVFLEFRHNRKKDRTEERIAPLIGSC</sequence>
<comment type="caution">
    <text evidence="1">The sequence shown here is derived from an EMBL/GenBank/DDBJ whole genome shotgun (WGS) entry which is preliminary data.</text>
</comment>